<sequence>MCTLVILYRPAHQWPLLLAGNRDEMRDRPTSPPAYHWPAQPEVIAGLDHLGGGTWLGMNHQGVVAVVMNREGTLGPAAGKQSRGDLVLQALQQESAEKAVSVLLSIKPESYRAFNLFIGDNQLCYWIRNRDDDQQNQLESFPIAPGLHMLASRELDDPSHPRIKHWLPHFQASELPVPEKQQWESWSLLLAAKAPANSPDGHDAMNMDLPIGFATVSSSLIALPAASTEREPIWLYADGAPDQATFNPIKFSPSET</sequence>
<dbReference type="EMBL" id="VMRY01000014">
    <property type="protein sequence ID" value="TVT57531.1"/>
    <property type="molecule type" value="Genomic_DNA"/>
</dbReference>
<dbReference type="InterPro" id="IPR008551">
    <property type="entry name" value="TANGO2"/>
</dbReference>
<dbReference type="Pfam" id="PF05742">
    <property type="entry name" value="TANGO2"/>
    <property type="match status" value="1"/>
</dbReference>
<dbReference type="Proteomes" id="UP000317355">
    <property type="component" value="Unassembled WGS sequence"/>
</dbReference>
<name>A0A558D941_9GAMM</name>
<gene>
    <name evidence="1" type="ORF">FHK82_05895</name>
</gene>
<reference evidence="1 2" key="1">
    <citation type="submission" date="2019-07" db="EMBL/GenBank/DDBJ databases">
        <title>The pathways for chlorine oxyanion respiration interact through the shared metabolite chlorate.</title>
        <authorList>
            <person name="Barnum T.P."/>
            <person name="Cheng Y."/>
            <person name="Hill K.A."/>
            <person name="Lucas L.N."/>
            <person name="Carlson H.K."/>
            <person name="Coates J.D."/>
        </authorList>
    </citation>
    <scope>NUCLEOTIDE SEQUENCE [LARGE SCALE GENOMIC DNA]</scope>
    <source>
        <strain evidence="1">BK-3</strain>
    </source>
</reference>
<dbReference type="PANTHER" id="PTHR17985">
    <property type="entry name" value="SER/THR-RICH PROTEIN T10 IN DGCR REGION"/>
    <property type="match status" value="1"/>
</dbReference>
<evidence type="ECO:0000313" key="2">
    <source>
        <dbReference type="Proteomes" id="UP000317355"/>
    </source>
</evidence>
<protein>
    <submittedName>
        <fullName evidence="1">NRDE family protein</fullName>
    </submittedName>
</protein>
<accession>A0A558D941</accession>
<dbReference type="Gene3D" id="3.60.60.10">
    <property type="entry name" value="Penicillin V Acylase, Chain A"/>
    <property type="match status" value="1"/>
</dbReference>
<proteinExistence type="predicted"/>
<comment type="caution">
    <text evidence="1">The sequence shown here is derived from an EMBL/GenBank/DDBJ whole genome shotgun (WGS) entry which is preliminary data.</text>
</comment>
<dbReference type="PANTHER" id="PTHR17985:SF8">
    <property type="entry name" value="TRANSPORT AND GOLGI ORGANIZATION PROTEIN 2 HOMOLOG"/>
    <property type="match status" value="1"/>
</dbReference>
<dbReference type="AlphaFoldDB" id="A0A558D941"/>
<evidence type="ECO:0000313" key="1">
    <source>
        <dbReference type="EMBL" id="TVT57531.1"/>
    </source>
</evidence>
<organism evidence="1 2">
    <name type="scientific">Sedimenticola thiotaurini</name>
    <dbReference type="NCBI Taxonomy" id="1543721"/>
    <lineage>
        <taxon>Bacteria</taxon>
        <taxon>Pseudomonadati</taxon>
        <taxon>Pseudomonadota</taxon>
        <taxon>Gammaproteobacteria</taxon>
        <taxon>Chromatiales</taxon>
        <taxon>Sedimenticolaceae</taxon>
        <taxon>Sedimenticola</taxon>
    </lineage>
</organism>